<proteinExistence type="predicted"/>
<reference evidence="1" key="1">
    <citation type="submission" date="2019-08" db="EMBL/GenBank/DDBJ databases">
        <authorList>
            <person name="Kucharzyk K."/>
            <person name="Murdoch R.W."/>
            <person name="Higgins S."/>
            <person name="Loffler F."/>
        </authorList>
    </citation>
    <scope>NUCLEOTIDE SEQUENCE</scope>
</reference>
<name>A0A644ZNW2_9ZZZZ</name>
<dbReference type="EMBL" id="VSSQ01009796">
    <property type="protein sequence ID" value="MPM42630.1"/>
    <property type="molecule type" value="Genomic_DNA"/>
</dbReference>
<evidence type="ECO:0000313" key="1">
    <source>
        <dbReference type="EMBL" id="MPM42630.1"/>
    </source>
</evidence>
<protein>
    <recommendedName>
        <fullName evidence="2">Stage II sporulation protein R</fullName>
    </recommendedName>
</protein>
<sequence>MADGVLEEKGFDDKAEVELCTEYYPMRIYEGVSLPAGEYISLKVIIGSGKGKNWWCVLFPPLCLNSARATEALCGVGISEETAKMLTSGRNRYKIKFWIVDKLGELCERKKCK</sequence>
<comment type="caution">
    <text evidence="1">The sequence shown here is derived from an EMBL/GenBank/DDBJ whole genome shotgun (WGS) entry which is preliminary data.</text>
</comment>
<dbReference type="Pfam" id="PF09551">
    <property type="entry name" value="Spore_II_R"/>
    <property type="match status" value="1"/>
</dbReference>
<gene>
    <name evidence="1" type="ORF">SDC9_89297</name>
</gene>
<dbReference type="AlphaFoldDB" id="A0A644ZNW2"/>
<accession>A0A644ZNW2</accession>
<organism evidence="1">
    <name type="scientific">bioreactor metagenome</name>
    <dbReference type="NCBI Taxonomy" id="1076179"/>
    <lineage>
        <taxon>unclassified sequences</taxon>
        <taxon>metagenomes</taxon>
        <taxon>ecological metagenomes</taxon>
    </lineage>
</organism>
<dbReference type="InterPro" id="IPR014202">
    <property type="entry name" value="Spore_II_R"/>
</dbReference>
<evidence type="ECO:0008006" key="2">
    <source>
        <dbReference type="Google" id="ProtNLM"/>
    </source>
</evidence>